<dbReference type="EMBL" id="JABSTR010000009">
    <property type="protein sequence ID" value="KAH9378654.1"/>
    <property type="molecule type" value="Genomic_DNA"/>
</dbReference>
<organism evidence="1 2">
    <name type="scientific">Haemaphysalis longicornis</name>
    <name type="common">Bush tick</name>
    <dbReference type="NCBI Taxonomy" id="44386"/>
    <lineage>
        <taxon>Eukaryota</taxon>
        <taxon>Metazoa</taxon>
        <taxon>Ecdysozoa</taxon>
        <taxon>Arthropoda</taxon>
        <taxon>Chelicerata</taxon>
        <taxon>Arachnida</taxon>
        <taxon>Acari</taxon>
        <taxon>Parasitiformes</taxon>
        <taxon>Ixodida</taxon>
        <taxon>Ixodoidea</taxon>
        <taxon>Ixodidae</taxon>
        <taxon>Haemaphysalinae</taxon>
        <taxon>Haemaphysalis</taxon>
    </lineage>
</organism>
<gene>
    <name evidence="1" type="ORF">HPB48_011050</name>
</gene>
<proteinExistence type="predicted"/>
<evidence type="ECO:0000313" key="1">
    <source>
        <dbReference type="EMBL" id="KAH9378654.1"/>
    </source>
</evidence>
<comment type="caution">
    <text evidence="1">The sequence shown here is derived from an EMBL/GenBank/DDBJ whole genome shotgun (WGS) entry which is preliminary data.</text>
</comment>
<reference evidence="1 2" key="1">
    <citation type="journal article" date="2020" name="Cell">
        <title>Large-Scale Comparative Analyses of Tick Genomes Elucidate Their Genetic Diversity and Vector Capacities.</title>
        <authorList>
            <consortium name="Tick Genome and Microbiome Consortium (TIGMIC)"/>
            <person name="Jia N."/>
            <person name="Wang J."/>
            <person name="Shi W."/>
            <person name="Du L."/>
            <person name="Sun Y."/>
            <person name="Zhan W."/>
            <person name="Jiang J.F."/>
            <person name="Wang Q."/>
            <person name="Zhang B."/>
            <person name="Ji P."/>
            <person name="Bell-Sakyi L."/>
            <person name="Cui X.M."/>
            <person name="Yuan T.T."/>
            <person name="Jiang B.G."/>
            <person name="Yang W.F."/>
            <person name="Lam T.T."/>
            <person name="Chang Q.C."/>
            <person name="Ding S.J."/>
            <person name="Wang X.J."/>
            <person name="Zhu J.G."/>
            <person name="Ruan X.D."/>
            <person name="Zhao L."/>
            <person name="Wei J.T."/>
            <person name="Ye R.Z."/>
            <person name="Que T.C."/>
            <person name="Du C.H."/>
            <person name="Zhou Y.H."/>
            <person name="Cheng J.X."/>
            <person name="Dai P.F."/>
            <person name="Guo W.B."/>
            <person name="Han X.H."/>
            <person name="Huang E.J."/>
            <person name="Li L.F."/>
            <person name="Wei W."/>
            <person name="Gao Y.C."/>
            <person name="Liu J.Z."/>
            <person name="Shao H.Z."/>
            <person name="Wang X."/>
            <person name="Wang C.C."/>
            <person name="Yang T.C."/>
            <person name="Huo Q.B."/>
            <person name="Li W."/>
            <person name="Chen H.Y."/>
            <person name="Chen S.E."/>
            <person name="Zhou L.G."/>
            <person name="Ni X.B."/>
            <person name="Tian J.H."/>
            <person name="Sheng Y."/>
            <person name="Liu T."/>
            <person name="Pan Y.S."/>
            <person name="Xia L.Y."/>
            <person name="Li J."/>
            <person name="Zhao F."/>
            <person name="Cao W.C."/>
        </authorList>
    </citation>
    <scope>NUCLEOTIDE SEQUENCE [LARGE SCALE GENOMIC DNA]</scope>
    <source>
        <strain evidence="1">HaeL-2018</strain>
    </source>
</reference>
<name>A0A9J6GJJ7_HAELO</name>
<dbReference type="Proteomes" id="UP000821853">
    <property type="component" value="Unassembled WGS sequence"/>
</dbReference>
<evidence type="ECO:0000313" key="2">
    <source>
        <dbReference type="Proteomes" id="UP000821853"/>
    </source>
</evidence>
<dbReference type="VEuPathDB" id="VectorBase:HLOH_044259"/>
<dbReference type="AlphaFoldDB" id="A0A9J6GJJ7"/>
<keyword evidence="2" id="KW-1185">Reference proteome</keyword>
<accession>A0A9J6GJJ7</accession>
<sequence>MRFNNHEVADICAAGVKSAAELGDYFPKSRFIWFGHEREIKTAKEVGFVCTPANSLFLVASRLPRWREDTDDFVARKLNLLKFSVNDAHWDHASLFSSN</sequence>
<protein>
    <submittedName>
        <fullName evidence="1">Uncharacterized protein</fullName>
    </submittedName>
</protein>